<gene>
    <name evidence="9" type="ORF">AOR01nite_07610</name>
</gene>
<dbReference type="EMBL" id="BJMU01000002">
    <property type="protein sequence ID" value="GEB82284.1"/>
    <property type="molecule type" value="Genomic_DNA"/>
</dbReference>
<dbReference type="InterPro" id="IPR050256">
    <property type="entry name" value="Glycosyltransferase_2"/>
</dbReference>
<evidence type="ECO:0000313" key="10">
    <source>
        <dbReference type="Proteomes" id="UP000317617"/>
    </source>
</evidence>
<dbReference type="PANTHER" id="PTHR48090">
    <property type="entry name" value="UNDECAPRENYL-PHOSPHATE 4-DEOXY-4-FORMAMIDO-L-ARABINOSE TRANSFERASE-RELATED"/>
    <property type="match status" value="1"/>
</dbReference>
<evidence type="ECO:0000256" key="6">
    <source>
        <dbReference type="ARBA" id="ARBA00023136"/>
    </source>
</evidence>
<keyword evidence="10" id="KW-1185">Reference proteome</keyword>
<feature type="transmembrane region" description="Helical" evidence="7">
    <location>
        <begin position="246"/>
        <end position="266"/>
    </location>
</feature>
<dbReference type="InterPro" id="IPR001173">
    <property type="entry name" value="Glyco_trans_2-like"/>
</dbReference>
<evidence type="ECO:0000256" key="7">
    <source>
        <dbReference type="SAM" id="Phobius"/>
    </source>
</evidence>
<sequence length="327" mass="36179">MLALPATPRNKPRLAIVVPCYNEDEVFAYCQRELSHLLDTMVQEQAVQPDSFLLFVDDGSRDATWAQIKNACAKNQHVQGLKLSRNVGHQSALLAGLETAVRQADAILSIDADLQDDIQAIPRMVEAYRAGYDVVYGVRESRQTDSWFKRATAESFYRLMTAMKVRQIPNHADFRLLSHRALTALLHYTERNTYLRGLVPLVGFPSTEISYTRGLRTAGVSKYPFRKMVALAVEGITSTTTAPLRLIAVLGLCICLLSLAAGLAVLVQKFNGATTAGWPSLILSVFFMGGVQMLSLGVIGEYIGKIYLETKHRPRFHVESFIGGTAD</sequence>
<dbReference type="AlphaFoldDB" id="A0A4Y3TKK2"/>
<evidence type="ECO:0000259" key="8">
    <source>
        <dbReference type="Pfam" id="PF00535"/>
    </source>
</evidence>
<dbReference type="CDD" id="cd04187">
    <property type="entry name" value="DPM1_like_bac"/>
    <property type="match status" value="1"/>
</dbReference>
<keyword evidence="6 7" id="KW-0472">Membrane</keyword>
<keyword evidence="5 7" id="KW-1133">Transmembrane helix</keyword>
<feature type="domain" description="Glycosyltransferase 2-like" evidence="8">
    <location>
        <begin position="16"/>
        <end position="161"/>
    </location>
</feature>
<keyword evidence="2" id="KW-0328">Glycosyltransferase</keyword>
<dbReference type="STRING" id="104099.AD949_04940"/>
<protein>
    <submittedName>
        <fullName evidence="9">Glycosyl transferase</fullName>
    </submittedName>
</protein>
<name>A0A4Y3TKK2_9PROT</name>
<keyword evidence="4 7" id="KW-0812">Transmembrane</keyword>
<comment type="subcellular location">
    <subcellularLocation>
        <location evidence="1">Membrane</location>
        <topology evidence="1">Multi-pass membrane protein</topology>
    </subcellularLocation>
</comment>
<comment type="caution">
    <text evidence="9">The sequence shown here is derived from an EMBL/GenBank/DDBJ whole genome shotgun (WGS) entry which is preliminary data.</text>
</comment>
<dbReference type="SUPFAM" id="SSF53448">
    <property type="entry name" value="Nucleotide-diphospho-sugar transferases"/>
    <property type="match status" value="1"/>
</dbReference>
<evidence type="ECO:0000256" key="4">
    <source>
        <dbReference type="ARBA" id="ARBA00022692"/>
    </source>
</evidence>
<dbReference type="InterPro" id="IPR029044">
    <property type="entry name" value="Nucleotide-diphossugar_trans"/>
</dbReference>
<dbReference type="Gene3D" id="3.90.550.10">
    <property type="entry name" value="Spore Coat Polysaccharide Biosynthesis Protein SpsA, Chain A"/>
    <property type="match status" value="1"/>
</dbReference>
<dbReference type="GO" id="GO:0005886">
    <property type="term" value="C:plasma membrane"/>
    <property type="evidence" value="ECO:0007669"/>
    <property type="project" value="TreeGrafter"/>
</dbReference>
<dbReference type="GO" id="GO:0016757">
    <property type="term" value="F:glycosyltransferase activity"/>
    <property type="evidence" value="ECO:0007669"/>
    <property type="project" value="UniProtKB-KW"/>
</dbReference>
<accession>A0A4Y3TKK2</accession>
<dbReference type="Pfam" id="PF00535">
    <property type="entry name" value="Glycos_transf_2"/>
    <property type="match status" value="1"/>
</dbReference>
<evidence type="ECO:0000256" key="5">
    <source>
        <dbReference type="ARBA" id="ARBA00022989"/>
    </source>
</evidence>
<dbReference type="OrthoDB" id="9807795at2"/>
<dbReference type="RefSeq" id="WP_048835856.1">
    <property type="nucleotide sequence ID" value="NZ_BJMU01000002.1"/>
</dbReference>
<dbReference type="PANTHER" id="PTHR48090:SF1">
    <property type="entry name" value="PROPHAGE BACTOPRENOL GLUCOSYL TRANSFERASE HOMOLOG"/>
    <property type="match status" value="1"/>
</dbReference>
<reference evidence="9 10" key="1">
    <citation type="submission" date="2019-06" db="EMBL/GenBank/DDBJ databases">
        <title>Whole genome shotgun sequence of Acetobacter orleanensis NBRC 13752.</title>
        <authorList>
            <person name="Hosoyama A."/>
            <person name="Uohara A."/>
            <person name="Ohji S."/>
            <person name="Ichikawa N."/>
        </authorList>
    </citation>
    <scope>NUCLEOTIDE SEQUENCE [LARGE SCALE GENOMIC DNA]</scope>
    <source>
        <strain evidence="9 10">NBRC 13752</strain>
    </source>
</reference>
<evidence type="ECO:0000256" key="2">
    <source>
        <dbReference type="ARBA" id="ARBA00022676"/>
    </source>
</evidence>
<dbReference type="Proteomes" id="UP000317617">
    <property type="component" value="Unassembled WGS sequence"/>
</dbReference>
<evidence type="ECO:0000256" key="3">
    <source>
        <dbReference type="ARBA" id="ARBA00022679"/>
    </source>
</evidence>
<proteinExistence type="predicted"/>
<organism evidence="9 10">
    <name type="scientific">Acetobacter orleanensis</name>
    <dbReference type="NCBI Taxonomy" id="104099"/>
    <lineage>
        <taxon>Bacteria</taxon>
        <taxon>Pseudomonadati</taxon>
        <taxon>Pseudomonadota</taxon>
        <taxon>Alphaproteobacteria</taxon>
        <taxon>Acetobacterales</taxon>
        <taxon>Acetobacteraceae</taxon>
        <taxon>Acetobacter</taxon>
    </lineage>
</organism>
<evidence type="ECO:0000256" key="1">
    <source>
        <dbReference type="ARBA" id="ARBA00004141"/>
    </source>
</evidence>
<feature type="transmembrane region" description="Helical" evidence="7">
    <location>
        <begin position="278"/>
        <end position="303"/>
    </location>
</feature>
<evidence type="ECO:0000313" key="9">
    <source>
        <dbReference type="EMBL" id="GEB82284.1"/>
    </source>
</evidence>
<keyword evidence="3 9" id="KW-0808">Transferase</keyword>